<dbReference type="Proteomes" id="UP001140513">
    <property type="component" value="Unassembled WGS sequence"/>
</dbReference>
<dbReference type="AlphaFoldDB" id="A0A9W9C731"/>
<reference evidence="2" key="1">
    <citation type="submission" date="2022-10" db="EMBL/GenBank/DDBJ databases">
        <title>Tapping the CABI collections for fungal endophytes: first genome assemblies for Collariella, Neodidymelliopsis, Ascochyta clinopodiicola, Didymella pomorum, Didymosphaeria variabile, Neocosmospora piperis and Neocucurbitaria cava.</title>
        <authorList>
            <person name="Hill R."/>
        </authorList>
    </citation>
    <scope>NUCLEOTIDE SEQUENCE</scope>
    <source>
        <strain evidence="2">IMI 356815</strain>
    </source>
</reference>
<dbReference type="Pfam" id="PF00443">
    <property type="entry name" value="UCH"/>
    <property type="match status" value="1"/>
</dbReference>
<dbReference type="EMBL" id="JAPEUX010000007">
    <property type="protein sequence ID" value="KAJ4347861.1"/>
    <property type="molecule type" value="Genomic_DNA"/>
</dbReference>
<feature type="domain" description="USP" evidence="1">
    <location>
        <begin position="70"/>
        <end position="392"/>
    </location>
</feature>
<organism evidence="2 3">
    <name type="scientific">Didymosphaeria variabile</name>
    <dbReference type="NCBI Taxonomy" id="1932322"/>
    <lineage>
        <taxon>Eukaryota</taxon>
        <taxon>Fungi</taxon>
        <taxon>Dikarya</taxon>
        <taxon>Ascomycota</taxon>
        <taxon>Pezizomycotina</taxon>
        <taxon>Dothideomycetes</taxon>
        <taxon>Pleosporomycetidae</taxon>
        <taxon>Pleosporales</taxon>
        <taxon>Massarineae</taxon>
        <taxon>Didymosphaeriaceae</taxon>
        <taxon>Didymosphaeria</taxon>
    </lineage>
</organism>
<dbReference type="RefSeq" id="XP_056067249.1">
    <property type="nucleotide sequence ID" value="XM_056217984.1"/>
</dbReference>
<name>A0A9W9C731_9PLEO</name>
<dbReference type="CDD" id="cd02257">
    <property type="entry name" value="Peptidase_C19"/>
    <property type="match status" value="1"/>
</dbReference>
<evidence type="ECO:0000313" key="3">
    <source>
        <dbReference type="Proteomes" id="UP001140513"/>
    </source>
</evidence>
<protein>
    <recommendedName>
        <fullName evidence="1">USP domain-containing protein</fullName>
    </recommendedName>
</protein>
<dbReference type="GO" id="GO:0005829">
    <property type="term" value="C:cytosol"/>
    <property type="evidence" value="ECO:0007669"/>
    <property type="project" value="TreeGrafter"/>
</dbReference>
<evidence type="ECO:0000259" key="1">
    <source>
        <dbReference type="PROSITE" id="PS50235"/>
    </source>
</evidence>
<dbReference type="GeneID" id="80912761"/>
<dbReference type="InterPro" id="IPR001394">
    <property type="entry name" value="Peptidase_C19_UCH"/>
</dbReference>
<keyword evidence="3" id="KW-1185">Reference proteome</keyword>
<dbReference type="InterPro" id="IPR038765">
    <property type="entry name" value="Papain-like_cys_pep_sf"/>
</dbReference>
<dbReference type="InterPro" id="IPR028889">
    <property type="entry name" value="USP"/>
</dbReference>
<proteinExistence type="predicted"/>
<dbReference type="PANTHER" id="PTHR24006">
    <property type="entry name" value="UBIQUITIN CARBOXYL-TERMINAL HYDROLASE"/>
    <property type="match status" value="1"/>
</dbReference>
<dbReference type="SUPFAM" id="SSF54001">
    <property type="entry name" value="Cysteine proteinases"/>
    <property type="match status" value="1"/>
</dbReference>
<dbReference type="PROSITE" id="PS50235">
    <property type="entry name" value="USP_3"/>
    <property type="match status" value="1"/>
</dbReference>
<comment type="caution">
    <text evidence="2">The sequence shown here is derived from an EMBL/GenBank/DDBJ whole genome shotgun (WGS) entry which is preliminary data.</text>
</comment>
<dbReference type="GO" id="GO:0004843">
    <property type="term" value="F:cysteine-type deubiquitinase activity"/>
    <property type="evidence" value="ECO:0007669"/>
    <property type="project" value="InterPro"/>
</dbReference>
<sequence>MARHLPTRKRYTTRQTQRDLEELGQEFEFFDPRKPLRHSDQIEHDRRVRLMTDDWLTQLQGQALRVAPHLGPRGMNQFVSYQNAVFQALMHVPIFLQWISGHLTTPDCTRMRYCLKCLMKLFIQGYWGATPLHIPISGSSQVLFNIQLAAWDTNLFFAYNQEDPIEFYRWIVGEMDDAENDRWHEDWESLFTMIYQAYETCQTCKNDARVRPVLQPQMMLEIPIQNPSTRTIREAIFRIFARDPVNSPCGSAQCRNQDRNKLRRLETKAAPRALIIKLKIYDNDEQKIVDNNGNLLQGPKVDERLDLTQYQAFDSVSLRYTLSSVISHNGPNIAIGQDVVSIRSHRGCTDRYWNIENTSRVVINRREFLSNPQNQPLRVNRYQVYILTYIRDEKIQDIENIERSRELRNLETTFV</sequence>
<evidence type="ECO:0000313" key="2">
    <source>
        <dbReference type="EMBL" id="KAJ4347861.1"/>
    </source>
</evidence>
<dbReference type="Gene3D" id="3.90.70.10">
    <property type="entry name" value="Cysteine proteinases"/>
    <property type="match status" value="1"/>
</dbReference>
<dbReference type="OrthoDB" id="289038at2759"/>
<dbReference type="GO" id="GO:0016579">
    <property type="term" value="P:protein deubiquitination"/>
    <property type="evidence" value="ECO:0007669"/>
    <property type="project" value="InterPro"/>
</dbReference>
<dbReference type="InterPro" id="IPR050164">
    <property type="entry name" value="Peptidase_C19"/>
</dbReference>
<accession>A0A9W9C731</accession>
<dbReference type="GO" id="GO:0005634">
    <property type="term" value="C:nucleus"/>
    <property type="evidence" value="ECO:0007669"/>
    <property type="project" value="TreeGrafter"/>
</dbReference>
<gene>
    <name evidence="2" type="ORF">N0V89_009231</name>
</gene>